<feature type="compositionally biased region" description="Polar residues" evidence="1">
    <location>
        <begin position="51"/>
        <end position="64"/>
    </location>
</feature>
<evidence type="ECO:0000256" key="1">
    <source>
        <dbReference type="SAM" id="MobiDB-lite"/>
    </source>
</evidence>
<protein>
    <submittedName>
        <fullName evidence="2">Uncharacterized protein</fullName>
    </submittedName>
</protein>
<evidence type="ECO:0000313" key="2">
    <source>
        <dbReference type="EMBL" id="KNZ52822.1"/>
    </source>
</evidence>
<comment type="caution">
    <text evidence="2">The sequence shown here is derived from an EMBL/GenBank/DDBJ whole genome shotgun (WGS) entry which is preliminary data.</text>
</comment>
<dbReference type="OrthoDB" id="2517778at2759"/>
<gene>
    <name evidence="2" type="ORF">VP01_3437g1</name>
</gene>
<feature type="region of interest" description="Disordered" evidence="1">
    <location>
        <begin position="347"/>
        <end position="370"/>
    </location>
</feature>
<feature type="region of interest" description="Disordered" evidence="1">
    <location>
        <begin position="1"/>
        <end position="65"/>
    </location>
</feature>
<name>A0A0L6UX70_9BASI</name>
<dbReference type="AlphaFoldDB" id="A0A0L6UX70"/>
<feature type="non-terminal residue" evidence="2">
    <location>
        <position position="1"/>
    </location>
</feature>
<dbReference type="Proteomes" id="UP000037035">
    <property type="component" value="Unassembled WGS sequence"/>
</dbReference>
<feature type="compositionally biased region" description="Basic and acidic residues" evidence="1">
    <location>
        <begin position="350"/>
        <end position="359"/>
    </location>
</feature>
<accession>A0A0L6UX70</accession>
<dbReference type="VEuPathDB" id="FungiDB:VP01_3437g1"/>
<dbReference type="EMBL" id="LAVV01008432">
    <property type="protein sequence ID" value="KNZ52822.1"/>
    <property type="molecule type" value="Genomic_DNA"/>
</dbReference>
<feature type="compositionally biased region" description="Basic residues" evidence="1">
    <location>
        <begin position="360"/>
        <end position="370"/>
    </location>
</feature>
<evidence type="ECO:0000313" key="3">
    <source>
        <dbReference type="Proteomes" id="UP000037035"/>
    </source>
</evidence>
<feature type="compositionally biased region" description="Low complexity" evidence="1">
    <location>
        <begin position="15"/>
        <end position="26"/>
    </location>
</feature>
<keyword evidence="3" id="KW-1185">Reference proteome</keyword>
<organism evidence="2 3">
    <name type="scientific">Puccinia sorghi</name>
    <dbReference type="NCBI Taxonomy" id="27349"/>
    <lineage>
        <taxon>Eukaryota</taxon>
        <taxon>Fungi</taxon>
        <taxon>Dikarya</taxon>
        <taxon>Basidiomycota</taxon>
        <taxon>Pucciniomycotina</taxon>
        <taxon>Pucciniomycetes</taxon>
        <taxon>Pucciniales</taxon>
        <taxon>Pucciniaceae</taxon>
        <taxon>Puccinia</taxon>
    </lineage>
</organism>
<proteinExistence type="predicted"/>
<sequence length="370" mass="41156">LNRGPSNNNPPPNNPANDSNSQNAAPEPAVQNSRDQTDLAPAGPSIDTRKSQPANHKSSTINKTTAKKSKLTIIKSPDVQLEVISIQQEENKGKTTWAQYQQYWTALLKIIQLRAQSMQEIDPKTPNFHFKHVHLWYCPDVIDFPLLAHFAEKEKQESTNDYISVQKRTAHPKSNLARLLYHLNTPSPSSISQWSKIVAASLELMADNLYNPPPPEIIEGADPTIQGNVGDSTNSTSKNQVVERSHSVEILHEFSNFIVNVIMSYVILQTHALSAPPKTTTERKKNYWRNTRSSARCAKTKGAVVHHQTSTAIVQVNDTAPSDSEQAKFPASRLFPHPIGSTFHCSASRLGKDSHDVHPGSRRKAKLHPM</sequence>
<reference evidence="2 3" key="1">
    <citation type="submission" date="2015-08" db="EMBL/GenBank/DDBJ databases">
        <title>Next Generation Sequencing and Analysis of the Genome of Puccinia sorghi L Schw, the Causal Agent of Maize Common Rust.</title>
        <authorList>
            <person name="Rochi L."/>
            <person name="Burguener G."/>
            <person name="Darino M."/>
            <person name="Turjanski A."/>
            <person name="Kreff E."/>
            <person name="Dieguez M.J."/>
            <person name="Sacco F."/>
        </authorList>
    </citation>
    <scope>NUCLEOTIDE SEQUENCE [LARGE SCALE GENOMIC DNA]</scope>
    <source>
        <strain evidence="2 3">RO10H11247</strain>
    </source>
</reference>